<protein>
    <submittedName>
        <fullName evidence="2">Uncharacterized protein</fullName>
    </submittedName>
</protein>
<dbReference type="AlphaFoldDB" id="A0A7W8GBT7"/>
<keyword evidence="3" id="KW-1185">Reference proteome</keyword>
<gene>
    <name evidence="2" type="ORF">HNQ09_000106</name>
</gene>
<dbReference type="Proteomes" id="UP000525389">
    <property type="component" value="Unassembled WGS sequence"/>
</dbReference>
<evidence type="ECO:0000256" key="1">
    <source>
        <dbReference type="SAM" id="MobiDB-lite"/>
    </source>
</evidence>
<proteinExistence type="predicted"/>
<evidence type="ECO:0000313" key="2">
    <source>
        <dbReference type="EMBL" id="MBB5232689.1"/>
    </source>
</evidence>
<reference evidence="2 3" key="1">
    <citation type="submission" date="2020-08" db="EMBL/GenBank/DDBJ databases">
        <title>Genomic Encyclopedia of Type Strains, Phase IV (KMG-IV): sequencing the most valuable type-strain genomes for metagenomic binning, comparative biology and taxonomic classification.</title>
        <authorList>
            <person name="Goeker M."/>
        </authorList>
    </citation>
    <scope>NUCLEOTIDE SEQUENCE [LARGE SCALE GENOMIC DNA]</scope>
    <source>
        <strain evidence="2 3">DSM 101791</strain>
    </source>
</reference>
<comment type="caution">
    <text evidence="2">The sequence shown here is derived from an EMBL/GenBank/DDBJ whole genome shotgun (WGS) entry which is preliminary data.</text>
</comment>
<feature type="region of interest" description="Disordered" evidence="1">
    <location>
        <begin position="48"/>
        <end position="107"/>
    </location>
</feature>
<accession>A0A7W8GBT7</accession>
<name>A0A7W8GBT7_9DEIO</name>
<dbReference type="RefSeq" id="WP_184024031.1">
    <property type="nucleotide sequence ID" value="NZ_JACHFN010000001.1"/>
</dbReference>
<sequence length="107" mass="12605">MSKIFCPECQTHIEVSQFAHDLRFHLEKLLKQREERLTEQKQSHYSAFFPLSERGSAGSARISREQERNYLSQRERGVGSHPDQLFRDNGRFGSSVEHDRYGDDDFE</sequence>
<evidence type="ECO:0000313" key="3">
    <source>
        <dbReference type="Proteomes" id="UP000525389"/>
    </source>
</evidence>
<dbReference type="EMBL" id="JACHFN010000001">
    <property type="protein sequence ID" value="MBB5232689.1"/>
    <property type="molecule type" value="Genomic_DNA"/>
</dbReference>
<feature type="compositionally biased region" description="Basic and acidic residues" evidence="1">
    <location>
        <begin position="62"/>
        <end position="107"/>
    </location>
</feature>
<organism evidence="2 3">
    <name type="scientific">Deinococcus budaensis</name>
    <dbReference type="NCBI Taxonomy" id="1665626"/>
    <lineage>
        <taxon>Bacteria</taxon>
        <taxon>Thermotogati</taxon>
        <taxon>Deinococcota</taxon>
        <taxon>Deinococci</taxon>
        <taxon>Deinococcales</taxon>
        <taxon>Deinococcaceae</taxon>
        <taxon>Deinococcus</taxon>
    </lineage>
</organism>